<reference evidence="1" key="1">
    <citation type="submission" date="2018-05" db="EMBL/GenBank/DDBJ databases">
        <authorList>
            <person name="Lanie J.A."/>
            <person name="Ng W.-L."/>
            <person name="Kazmierczak K.M."/>
            <person name="Andrzejewski T.M."/>
            <person name="Davidsen T.M."/>
            <person name="Wayne K.J."/>
            <person name="Tettelin H."/>
            <person name="Glass J.I."/>
            <person name="Rusch D."/>
            <person name="Podicherti R."/>
            <person name="Tsui H.-C.T."/>
            <person name="Winkler M.E."/>
        </authorList>
    </citation>
    <scope>NUCLEOTIDE SEQUENCE</scope>
</reference>
<accession>A0A382SH04</accession>
<proteinExistence type="predicted"/>
<organism evidence="1">
    <name type="scientific">marine metagenome</name>
    <dbReference type="NCBI Taxonomy" id="408172"/>
    <lineage>
        <taxon>unclassified sequences</taxon>
        <taxon>metagenomes</taxon>
        <taxon>ecological metagenomes</taxon>
    </lineage>
</organism>
<gene>
    <name evidence="1" type="ORF">METZ01_LOCUS361321</name>
</gene>
<sequence length="140" mass="15313">VRKTTSWAAIVLALCTGVGAFESPAELLALKMKMKMKMQLLTQTEGTMTWEGVCWHASRRAGDFVGAAGQSGDLAYDESIIVDVHIGDVVSVDATGGIDGVEGLTILEWMAEVEPDDYRIRWAFTTGAHIEHRDYPIEVK</sequence>
<evidence type="ECO:0000313" key="1">
    <source>
        <dbReference type="EMBL" id="SVD08467.1"/>
    </source>
</evidence>
<feature type="non-terminal residue" evidence="1">
    <location>
        <position position="1"/>
    </location>
</feature>
<dbReference type="EMBL" id="UINC01128603">
    <property type="protein sequence ID" value="SVD08467.1"/>
    <property type="molecule type" value="Genomic_DNA"/>
</dbReference>
<protein>
    <submittedName>
        <fullName evidence="1">Uncharacterized protein</fullName>
    </submittedName>
</protein>
<dbReference type="AlphaFoldDB" id="A0A382SH04"/>
<name>A0A382SH04_9ZZZZ</name>